<dbReference type="Pfam" id="PF14528">
    <property type="entry name" value="LAGLIDADG_3"/>
    <property type="match status" value="1"/>
</dbReference>
<dbReference type="SUPFAM" id="SSF52540">
    <property type="entry name" value="P-loop containing nucleoside triphosphate hydrolases"/>
    <property type="match status" value="1"/>
</dbReference>
<keyword evidence="6" id="KW-0378">Hydrolase</keyword>
<gene>
    <name evidence="6" type="ORF">FC89_GL000303</name>
</gene>
<dbReference type="InterPro" id="IPR003587">
    <property type="entry name" value="Hint_dom_N"/>
</dbReference>
<evidence type="ECO:0000256" key="1">
    <source>
        <dbReference type="ARBA" id="ARBA00022813"/>
    </source>
</evidence>
<dbReference type="GO" id="GO:0003677">
    <property type="term" value="F:DNA binding"/>
    <property type="evidence" value="ECO:0007669"/>
    <property type="project" value="InterPro"/>
</dbReference>
<dbReference type="Gene3D" id="3.40.50.300">
    <property type="entry name" value="P-loop containing nucleotide triphosphate hydrolases"/>
    <property type="match status" value="2"/>
</dbReference>
<feature type="domain" description="Helicase C-terminal" evidence="5">
    <location>
        <begin position="566"/>
        <end position="733"/>
    </location>
</feature>
<keyword evidence="7" id="KW-1185">Reference proteome</keyword>
<evidence type="ECO:0000256" key="2">
    <source>
        <dbReference type="ARBA" id="ARBA00023000"/>
    </source>
</evidence>
<dbReference type="InterPro" id="IPR006141">
    <property type="entry name" value="Intein_N"/>
</dbReference>
<dbReference type="PROSITE" id="PS51192">
    <property type="entry name" value="HELICASE_ATP_BIND_1"/>
    <property type="match status" value="1"/>
</dbReference>
<dbReference type="Proteomes" id="UP000051451">
    <property type="component" value="Unassembled WGS sequence"/>
</dbReference>
<dbReference type="EMBL" id="AZGB01000009">
    <property type="protein sequence ID" value="KRM06994.1"/>
    <property type="molecule type" value="Genomic_DNA"/>
</dbReference>
<dbReference type="InterPro" id="IPR004042">
    <property type="entry name" value="Intein_endonuc_central"/>
</dbReference>
<dbReference type="GO" id="GO:0005524">
    <property type="term" value="F:ATP binding"/>
    <property type="evidence" value="ECO:0007669"/>
    <property type="project" value="InterPro"/>
</dbReference>
<organism evidence="6 7">
    <name type="scientific">Liquorilactobacillus ghanensis DSM 18630</name>
    <dbReference type="NCBI Taxonomy" id="1423750"/>
    <lineage>
        <taxon>Bacteria</taxon>
        <taxon>Bacillati</taxon>
        <taxon>Bacillota</taxon>
        <taxon>Bacilli</taxon>
        <taxon>Lactobacillales</taxon>
        <taxon>Lactobacillaceae</taxon>
        <taxon>Liquorilactobacillus</taxon>
    </lineage>
</organism>
<reference evidence="6 7" key="1">
    <citation type="journal article" date="2015" name="Genome Announc.">
        <title>Expanding the biotechnology potential of lactobacilli through comparative genomics of 213 strains and associated genera.</title>
        <authorList>
            <person name="Sun Z."/>
            <person name="Harris H.M."/>
            <person name="McCann A."/>
            <person name="Guo C."/>
            <person name="Argimon S."/>
            <person name="Zhang W."/>
            <person name="Yang X."/>
            <person name="Jeffery I.B."/>
            <person name="Cooney J.C."/>
            <person name="Kagawa T.F."/>
            <person name="Liu W."/>
            <person name="Song Y."/>
            <person name="Salvetti E."/>
            <person name="Wrobel A."/>
            <person name="Rasinkangas P."/>
            <person name="Parkhill J."/>
            <person name="Rea M.C."/>
            <person name="O'Sullivan O."/>
            <person name="Ritari J."/>
            <person name="Douillard F.P."/>
            <person name="Paul Ross R."/>
            <person name="Yang R."/>
            <person name="Briner A.E."/>
            <person name="Felis G.E."/>
            <person name="de Vos W.M."/>
            <person name="Barrangou R."/>
            <person name="Klaenhammer T.R."/>
            <person name="Caufield P.W."/>
            <person name="Cui Y."/>
            <person name="Zhang H."/>
            <person name="O'Toole P.W."/>
        </authorList>
    </citation>
    <scope>NUCLEOTIDE SEQUENCE [LARGE SCALE GENOMIC DNA]</scope>
    <source>
        <strain evidence="6 7">DSM 18630</strain>
    </source>
</reference>
<dbReference type="Pfam" id="PF00271">
    <property type="entry name" value="Helicase_C"/>
    <property type="match status" value="1"/>
</dbReference>
<evidence type="ECO:0000259" key="4">
    <source>
        <dbReference type="PROSITE" id="PS51192"/>
    </source>
</evidence>
<dbReference type="InterPro" id="IPR027434">
    <property type="entry name" value="Homing_endonucl"/>
</dbReference>
<dbReference type="GO" id="GO:0004386">
    <property type="term" value="F:helicase activity"/>
    <property type="evidence" value="ECO:0007669"/>
    <property type="project" value="UniProtKB-KW"/>
</dbReference>
<dbReference type="SUPFAM" id="SSF51294">
    <property type="entry name" value="Hedgehog/intein (Hint) domain"/>
    <property type="match status" value="1"/>
</dbReference>
<dbReference type="InterPro" id="IPR006935">
    <property type="entry name" value="Helicase/UvrB_N"/>
</dbReference>
<sequence>MKTIELRPYQQTARKKVESEWEKGHKKTLLVLPTGCHSLEQNLLMSDGSLKNVKKINVGDELLGLDGTPRKVLFKHAGSEQMYKIIPIKGKPFIVTENHKLTLVRINEKSRRKYPCDFLNGRLIDVSVKEYLTWSKNKKHIHKLIRSSEIKNFKGNKKITIDPYFLGLLLGDGEIKNSIELTTMDKEIKKEIDEQCKVYNMKYVKHPTGKAFTYTFKTGKLGVKGSKLHRQLKELGVRRKGSYDKEVPFAYKTGSLKTRLNVIAGLIDTDGSLTCNGYDYISASKKLAYDMTFMCRSVGLAAYVKSCIKKSQNGFKGTYYRVSISGECSKIPCHIERKKALPRKQKKNVLRTGFKIEKLDSRKFIGFTVDKDNRYLLDDFTLTHNCGKTIVFAKVIEDCVRKGERVLVLAHRGELLEQASDKLAKATGLKTATEKAEQTSLGSFYRVVVGSVQTLQRSKRLNQFSKDYFDTIVVDEAHHCISDGYQRVLNYFEGAKVLGVTATADRGDQRNLGEYFDSLAYEYSLPASIKDGYLTPIKALTIPLRLDISGVKQQAGDFSSKELGTALDPYLEQIADEMVKNCMNRKTVVFLPLVKTSKKFTEILNRHGFKATEVDGESDDRKQKLADFEAGKYNVLCNSMLLTEGWDCPSVDCIIVLRPTKVRGLYSQMVGRGTRLSPGKKELLLLDFLWHTERLDLCHPAHLITKNNEVAKKMTENIQDSTAPVDIEEAEKEAAEDVVAEREESLAKQLAEMKRRKRKLVDPLQFEMSIQDEDLSSYVPSFGWEMAPPSDKQKKALEKMGIMPDEIDNAGKADILLTRLSMRRQGGLTTPKQIRFLEGRGFRHVGTWQFESASKMINRIAANGWRTPHGIKPTEYKPEELMTV</sequence>
<dbReference type="PATRIC" id="fig|1423750.3.peg.313"/>
<dbReference type="PRINTS" id="PR00379">
    <property type="entry name" value="INTEIN"/>
</dbReference>
<dbReference type="PROSITE" id="PS51194">
    <property type="entry name" value="HELICASE_CTER"/>
    <property type="match status" value="1"/>
</dbReference>
<dbReference type="STRING" id="1423750.FC89_GL000303"/>
<dbReference type="InterPro" id="IPR004860">
    <property type="entry name" value="LAGLIDADG_dom"/>
</dbReference>
<dbReference type="GO" id="GO:0004519">
    <property type="term" value="F:endonuclease activity"/>
    <property type="evidence" value="ECO:0007669"/>
    <property type="project" value="InterPro"/>
</dbReference>
<dbReference type="InterPro" id="IPR027417">
    <property type="entry name" value="P-loop_NTPase"/>
</dbReference>
<keyword evidence="6" id="KW-0067">ATP-binding</keyword>
<dbReference type="InterPro" id="IPR014001">
    <property type="entry name" value="Helicase_ATP-bd"/>
</dbReference>
<keyword evidence="6" id="KW-0347">Helicase</keyword>
<dbReference type="Pfam" id="PF05203">
    <property type="entry name" value="Hom_end_hint"/>
    <property type="match status" value="1"/>
</dbReference>
<dbReference type="InterPro" id="IPR050742">
    <property type="entry name" value="Helicase_Restrict-Modif_Enz"/>
</dbReference>
<dbReference type="Gene3D" id="3.10.28.10">
    <property type="entry name" value="Homing endonucleases"/>
    <property type="match status" value="1"/>
</dbReference>
<dbReference type="PANTHER" id="PTHR47396:SF1">
    <property type="entry name" value="ATP-DEPENDENT HELICASE IRC3-RELATED"/>
    <property type="match status" value="1"/>
</dbReference>
<dbReference type="SMART" id="SM00306">
    <property type="entry name" value="HintN"/>
    <property type="match status" value="1"/>
</dbReference>
<keyword evidence="6" id="KW-0547">Nucleotide-binding</keyword>
<dbReference type="InterPro" id="IPR006142">
    <property type="entry name" value="INTEIN"/>
</dbReference>
<dbReference type="GO" id="GO:0016539">
    <property type="term" value="P:intein-mediated protein splicing"/>
    <property type="evidence" value="ECO:0007669"/>
    <property type="project" value="InterPro"/>
</dbReference>
<accession>A0A0R1VN30</accession>
<dbReference type="SMART" id="SM00490">
    <property type="entry name" value="HELICc"/>
    <property type="match status" value="1"/>
</dbReference>
<feature type="domain" description="Helicase ATP-binding" evidence="4">
    <location>
        <begin position="386"/>
        <end position="522"/>
    </location>
</feature>
<dbReference type="SUPFAM" id="SSF55608">
    <property type="entry name" value="Homing endonucleases"/>
    <property type="match status" value="1"/>
</dbReference>
<dbReference type="AlphaFoldDB" id="A0A0R1VN30"/>
<dbReference type="SMART" id="SM00487">
    <property type="entry name" value="DEXDc"/>
    <property type="match status" value="1"/>
</dbReference>
<dbReference type="PROSITE" id="PS50817">
    <property type="entry name" value="INTEIN_N_TER"/>
    <property type="match status" value="1"/>
</dbReference>
<keyword evidence="1" id="KW-0068">Autocatalytic cleavage</keyword>
<keyword evidence="2" id="KW-0651">Protein splicing</keyword>
<dbReference type="PROSITE" id="PS50819">
    <property type="entry name" value="INTEIN_ENDONUCLEASE"/>
    <property type="match status" value="1"/>
</dbReference>
<dbReference type="InterPro" id="IPR001650">
    <property type="entry name" value="Helicase_C-like"/>
</dbReference>
<protein>
    <submittedName>
        <fullName evidence="6">DEAD DEAH box helicase</fullName>
    </submittedName>
</protein>
<feature type="domain" description="DOD-type homing endonuclease" evidence="3">
    <location>
        <begin position="165"/>
        <end position="300"/>
    </location>
</feature>
<dbReference type="InterPro" id="IPR036844">
    <property type="entry name" value="Hint_dom_sf"/>
</dbReference>
<dbReference type="GO" id="GO:0016787">
    <property type="term" value="F:hydrolase activity"/>
    <property type="evidence" value="ECO:0007669"/>
    <property type="project" value="InterPro"/>
</dbReference>
<evidence type="ECO:0000259" key="3">
    <source>
        <dbReference type="PROSITE" id="PS50819"/>
    </source>
</evidence>
<dbReference type="InterPro" id="IPR007868">
    <property type="entry name" value="Hom_end_hint"/>
</dbReference>
<comment type="caution">
    <text evidence="6">The sequence shown here is derived from an EMBL/GenBank/DDBJ whole genome shotgun (WGS) entry which is preliminary data.</text>
</comment>
<dbReference type="PANTHER" id="PTHR47396">
    <property type="entry name" value="TYPE I RESTRICTION ENZYME ECOKI R PROTEIN"/>
    <property type="match status" value="1"/>
</dbReference>
<dbReference type="Pfam" id="PF04851">
    <property type="entry name" value="ResIII"/>
    <property type="match status" value="1"/>
</dbReference>
<proteinExistence type="predicted"/>
<evidence type="ECO:0000313" key="7">
    <source>
        <dbReference type="Proteomes" id="UP000051451"/>
    </source>
</evidence>
<dbReference type="GO" id="GO:0005829">
    <property type="term" value="C:cytosol"/>
    <property type="evidence" value="ECO:0007669"/>
    <property type="project" value="TreeGrafter"/>
</dbReference>
<name>A0A0R1VN30_9LACO</name>
<evidence type="ECO:0000259" key="5">
    <source>
        <dbReference type="PROSITE" id="PS51194"/>
    </source>
</evidence>
<evidence type="ECO:0000313" key="6">
    <source>
        <dbReference type="EMBL" id="KRM06994.1"/>
    </source>
</evidence>